<organism evidence="1 3">
    <name type="scientific">Nonlabens ulvanivorans</name>
    <name type="common">Persicivirga ulvanivorans</name>
    <dbReference type="NCBI Taxonomy" id="906888"/>
    <lineage>
        <taxon>Bacteria</taxon>
        <taxon>Pseudomonadati</taxon>
        <taxon>Bacteroidota</taxon>
        <taxon>Flavobacteriia</taxon>
        <taxon>Flavobacteriales</taxon>
        <taxon>Flavobacteriaceae</taxon>
        <taxon>Nonlabens</taxon>
    </lineage>
</organism>
<reference evidence="1 3" key="1">
    <citation type="submission" date="2014-07" db="EMBL/GenBank/DDBJ databases">
        <title>Draft genome sequence of Nonlabens ulvanivorans, an ulvan degrading bacterium.</title>
        <authorList>
            <person name="Kopel M."/>
            <person name="Helbert W."/>
            <person name="Henrissat B."/>
            <person name="Doniger T."/>
            <person name="Banin E."/>
        </authorList>
    </citation>
    <scope>NUCLEOTIDE SEQUENCE [LARGE SCALE GENOMIC DNA]</scope>
    <source>
        <strain evidence="1 3">PLR</strain>
    </source>
</reference>
<dbReference type="Proteomes" id="UP000239997">
    <property type="component" value="Unassembled WGS sequence"/>
</dbReference>
<dbReference type="CDD" id="cd07812">
    <property type="entry name" value="SRPBCC"/>
    <property type="match status" value="1"/>
</dbReference>
<sequence>MIECTHQVTIPQPIEKVMELFKNQDYFKEWQKGLISFKNLTPDIGQSGSKRSMKIKAAGTTITMIEEITAIDLPHLWEATYRTNGVLNKQSNRFQEKVIKKGDQTQKVTVWDSTATFTFTGMMRIIAKGRPQIFTSQTHQHMEDFKTFASTM</sequence>
<keyword evidence="4" id="KW-1185">Reference proteome</keyword>
<reference evidence="2 4" key="2">
    <citation type="submission" date="2018-03" db="EMBL/GenBank/DDBJ databases">
        <title>Genomic Encyclopedia of Archaeal and Bacterial Type Strains, Phase II (KMG-II): from individual species to whole genera.</title>
        <authorList>
            <person name="Goeker M."/>
        </authorList>
    </citation>
    <scope>NUCLEOTIDE SEQUENCE [LARGE SCALE GENOMIC DNA]</scope>
    <source>
        <strain evidence="2 4">DSM 22727</strain>
    </source>
</reference>
<protein>
    <recommendedName>
        <fullName evidence="5">SRPBCC family protein</fullName>
    </recommendedName>
</protein>
<evidence type="ECO:0008006" key="5">
    <source>
        <dbReference type="Google" id="ProtNLM"/>
    </source>
</evidence>
<dbReference type="Gene3D" id="3.30.530.20">
    <property type="match status" value="1"/>
</dbReference>
<dbReference type="EMBL" id="PVNA01000007">
    <property type="protein sequence ID" value="PRX12282.1"/>
    <property type="molecule type" value="Genomic_DNA"/>
</dbReference>
<accession>A0A084JZK6</accession>
<dbReference type="OrthoDB" id="411301at2"/>
<comment type="caution">
    <text evidence="1">The sequence shown here is derived from an EMBL/GenBank/DDBJ whole genome shotgun (WGS) entry which is preliminary data.</text>
</comment>
<name>A0A084JZK6_NONUL</name>
<dbReference type="InterPro" id="IPR023393">
    <property type="entry name" value="START-like_dom_sf"/>
</dbReference>
<proteinExistence type="predicted"/>
<evidence type="ECO:0000313" key="3">
    <source>
        <dbReference type="Proteomes" id="UP000028531"/>
    </source>
</evidence>
<evidence type="ECO:0000313" key="4">
    <source>
        <dbReference type="Proteomes" id="UP000239997"/>
    </source>
</evidence>
<dbReference type="EMBL" id="JPJI01000012">
    <property type="protein sequence ID" value="KEZ94390.1"/>
    <property type="molecule type" value="Genomic_DNA"/>
</dbReference>
<dbReference type="Proteomes" id="UP000028531">
    <property type="component" value="Unassembled WGS sequence"/>
</dbReference>
<dbReference type="RefSeq" id="WP_036579561.1">
    <property type="nucleotide sequence ID" value="NZ_CP138994.1"/>
</dbReference>
<dbReference type="SUPFAM" id="SSF55961">
    <property type="entry name" value="Bet v1-like"/>
    <property type="match status" value="1"/>
</dbReference>
<evidence type="ECO:0000313" key="1">
    <source>
        <dbReference type="EMBL" id="KEZ94390.1"/>
    </source>
</evidence>
<dbReference type="AlphaFoldDB" id="A0A084JZK6"/>
<gene>
    <name evidence="1" type="ORF">IL45_01865</name>
    <name evidence="2" type="ORF">LY02_02693</name>
</gene>
<evidence type="ECO:0000313" key="2">
    <source>
        <dbReference type="EMBL" id="PRX12282.1"/>
    </source>
</evidence>